<evidence type="ECO:0000256" key="7">
    <source>
        <dbReference type="ARBA" id="ARBA00023172"/>
    </source>
</evidence>
<dbReference type="AlphaFoldDB" id="A0A0C2BQC3"/>
<dbReference type="InterPro" id="IPR050090">
    <property type="entry name" value="Tyrosine_recombinase_XerCD"/>
</dbReference>
<dbReference type="GO" id="GO:0003677">
    <property type="term" value="F:DNA binding"/>
    <property type="evidence" value="ECO:0007669"/>
    <property type="project" value="UniProtKB-UniRule"/>
</dbReference>
<dbReference type="PROSITE" id="PS51898">
    <property type="entry name" value="TYR_RECOMBINASE"/>
    <property type="match status" value="1"/>
</dbReference>
<evidence type="ECO:0000256" key="6">
    <source>
        <dbReference type="ARBA" id="ARBA00023125"/>
    </source>
</evidence>
<dbReference type="PANTHER" id="PTHR30349:SF77">
    <property type="entry name" value="TYROSINE RECOMBINASE XERC"/>
    <property type="match status" value="1"/>
</dbReference>
<comment type="subcellular location">
    <subcellularLocation>
        <location evidence="1">Cytoplasm</location>
    </subcellularLocation>
</comment>
<name>A0A0C2BQC3_9BURK</name>
<proteinExistence type="predicted"/>
<dbReference type="STRING" id="709839.TSA66_03325"/>
<dbReference type="GO" id="GO:0007059">
    <property type="term" value="P:chromosome segregation"/>
    <property type="evidence" value="ECO:0007669"/>
    <property type="project" value="UniProtKB-KW"/>
</dbReference>
<dbReference type="GO" id="GO:0006310">
    <property type="term" value="P:DNA recombination"/>
    <property type="evidence" value="ECO:0007669"/>
    <property type="project" value="UniProtKB-KW"/>
</dbReference>
<dbReference type="GO" id="GO:0005737">
    <property type="term" value="C:cytoplasm"/>
    <property type="evidence" value="ECO:0007669"/>
    <property type="project" value="UniProtKB-SubCell"/>
</dbReference>
<dbReference type="GO" id="GO:0051301">
    <property type="term" value="P:cell division"/>
    <property type="evidence" value="ECO:0007669"/>
    <property type="project" value="UniProtKB-KW"/>
</dbReference>
<evidence type="ECO:0000313" key="13">
    <source>
        <dbReference type="EMBL" id="KIF83465.1"/>
    </source>
</evidence>
<dbReference type="InterPro" id="IPR044068">
    <property type="entry name" value="CB"/>
</dbReference>
<sequence>MVLDATERVPLLPELDGRNGSNRAAGNHALITADNDLDALHAWLARFVDTKTTFDNYRKEAERLLLWAHVELHKPVSSLTHEDLLAYQRFLGDPQPASRWIMRKGRKVARSHPNWRPFAGPLAPSSQRQAILILNAMFSWLVHAGYLAGNPLSLSRQRARKAKPRITRYLEEELWNEVKRTIEQLPKETKREREHYFRLRWLFSLMYVCGLRISEVNGNTMGGFFCRRDKDGQERWWLEVTGKGDKTRIIPATNELMVELARYRREMGLAPFPLPGESTPLLLPIGGKHRVLSRGGLHAIVKQVFERTALRLRQHGEANAFLANRVEQASAHWLRHTAGSHMANQDIDLRHVRDNLGHESISTTSHYLHASDDERHRETEQRHKLRW</sequence>
<evidence type="ECO:0000256" key="9">
    <source>
        <dbReference type="PROSITE-ProRule" id="PRU01248"/>
    </source>
</evidence>
<dbReference type="EMBL" id="JWJG01000028">
    <property type="protein sequence ID" value="KIF83465.1"/>
    <property type="molecule type" value="Genomic_DNA"/>
</dbReference>
<keyword evidence="8" id="KW-0131">Cell cycle</keyword>
<evidence type="ECO:0000313" key="14">
    <source>
        <dbReference type="Proteomes" id="UP000031572"/>
    </source>
</evidence>
<evidence type="ECO:0000256" key="3">
    <source>
        <dbReference type="ARBA" id="ARBA00022618"/>
    </source>
</evidence>
<dbReference type="PROSITE" id="PS51900">
    <property type="entry name" value="CB"/>
    <property type="match status" value="1"/>
</dbReference>
<feature type="domain" description="Tyr recombinase" evidence="11">
    <location>
        <begin position="165"/>
        <end position="381"/>
    </location>
</feature>
<evidence type="ECO:0000259" key="12">
    <source>
        <dbReference type="PROSITE" id="PS51900"/>
    </source>
</evidence>
<dbReference type="InterPro" id="IPR013762">
    <property type="entry name" value="Integrase-like_cat_sf"/>
</dbReference>
<comment type="caution">
    <text evidence="13">The sequence shown here is derived from an EMBL/GenBank/DDBJ whole genome shotgun (WGS) entry which is preliminary data.</text>
</comment>
<dbReference type="InterPro" id="IPR010998">
    <property type="entry name" value="Integrase_recombinase_N"/>
</dbReference>
<feature type="region of interest" description="Disordered" evidence="10">
    <location>
        <begin position="363"/>
        <end position="387"/>
    </location>
</feature>
<dbReference type="SUPFAM" id="SSF56349">
    <property type="entry name" value="DNA breaking-rejoining enzymes"/>
    <property type="match status" value="1"/>
</dbReference>
<dbReference type="PANTHER" id="PTHR30349">
    <property type="entry name" value="PHAGE INTEGRASE-RELATED"/>
    <property type="match status" value="1"/>
</dbReference>
<reference evidence="13 14" key="1">
    <citation type="submission" date="2014-12" db="EMBL/GenBank/DDBJ databases">
        <title>Denitrispirillum autotrophicum gen. nov., sp. nov., Denitrifying, Facultatively Autotrophic Bacteria Isolated from Rice Paddy Soil.</title>
        <authorList>
            <person name="Ishii S."/>
            <person name="Ashida N."/>
            <person name="Ohno H."/>
            <person name="Otsuka S."/>
            <person name="Yokota A."/>
            <person name="Senoo K."/>
        </authorList>
    </citation>
    <scope>NUCLEOTIDE SEQUENCE [LARGE SCALE GENOMIC DNA]</scope>
    <source>
        <strain evidence="13 14">TSA66</strain>
    </source>
</reference>
<dbReference type="InterPro" id="IPR011010">
    <property type="entry name" value="DNA_brk_join_enz"/>
</dbReference>
<keyword evidence="7" id="KW-0233">DNA recombination</keyword>
<dbReference type="Proteomes" id="UP000031572">
    <property type="component" value="Unassembled WGS sequence"/>
</dbReference>
<dbReference type="InterPro" id="IPR002104">
    <property type="entry name" value="Integrase_catalytic"/>
</dbReference>
<evidence type="ECO:0000256" key="4">
    <source>
        <dbReference type="ARBA" id="ARBA00022829"/>
    </source>
</evidence>
<dbReference type="Pfam" id="PF00589">
    <property type="entry name" value="Phage_integrase"/>
    <property type="match status" value="1"/>
</dbReference>
<accession>A0A0C2BQC3</accession>
<keyword evidence="4" id="KW-0159">Chromosome partition</keyword>
<feature type="compositionally biased region" description="Basic and acidic residues" evidence="10">
    <location>
        <begin position="369"/>
        <end position="387"/>
    </location>
</feature>
<evidence type="ECO:0000256" key="5">
    <source>
        <dbReference type="ARBA" id="ARBA00022908"/>
    </source>
</evidence>
<keyword evidence="6 9" id="KW-0238">DNA-binding</keyword>
<dbReference type="Gene3D" id="1.10.150.130">
    <property type="match status" value="1"/>
</dbReference>
<evidence type="ECO:0000256" key="10">
    <source>
        <dbReference type="SAM" id="MobiDB-lite"/>
    </source>
</evidence>
<evidence type="ECO:0000256" key="8">
    <source>
        <dbReference type="ARBA" id="ARBA00023306"/>
    </source>
</evidence>
<evidence type="ECO:0000256" key="2">
    <source>
        <dbReference type="ARBA" id="ARBA00022490"/>
    </source>
</evidence>
<evidence type="ECO:0000256" key="1">
    <source>
        <dbReference type="ARBA" id="ARBA00004496"/>
    </source>
</evidence>
<dbReference type="GO" id="GO:0015074">
    <property type="term" value="P:DNA integration"/>
    <property type="evidence" value="ECO:0007669"/>
    <property type="project" value="UniProtKB-KW"/>
</dbReference>
<feature type="domain" description="Core-binding (CB)" evidence="12">
    <location>
        <begin position="38"/>
        <end position="142"/>
    </location>
</feature>
<gene>
    <name evidence="13" type="ORF">TSA66_03325</name>
</gene>
<keyword evidence="3" id="KW-0132">Cell division</keyword>
<keyword evidence="5" id="KW-0229">DNA integration</keyword>
<keyword evidence="14" id="KW-1185">Reference proteome</keyword>
<evidence type="ECO:0000259" key="11">
    <source>
        <dbReference type="PROSITE" id="PS51898"/>
    </source>
</evidence>
<organism evidence="13 14">
    <name type="scientific">Noviherbaspirillum autotrophicum</name>
    <dbReference type="NCBI Taxonomy" id="709839"/>
    <lineage>
        <taxon>Bacteria</taxon>
        <taxon>Pseudomonadati</taxon>
        <taxon>Pseudomonadota</taxon>
        <taxon>Betaproteobacteria</taxon>
        <taxon>Burkholderiales</taxon>
        <taxon>Oxalobacteraceae</taxon>
        <taxon>Noviherbaspirillum</taxon>
    </lineage>
</organism>
<keyword evidence="2" id="KW-0963">Cytoplasm</keyword>
<dbReference type="Gene3D" id="1.10.443.10">
    <property type="entry name" value="Intergrase catalytic core"/>
    <property type="match status" value="1"/>
</dbReference>
<protein>
    <submittedName>
        <fullName evidence="13">Integrase</fullName>
    </submittedName>
</protein>